<evidence type="ECO:0000313" key="2">
    <source>
        <dbReference type="Proteomes" id="UP000769157"/>
    </source>
</evidence>
<evidence type="ECO:0000313" key="1">
    <source>
        <dbReference type="EMBL" id="KAH3660122.1"/>
    </source>
</evidence>
<reference evidence="1" key="2">
    <citation type="submission" date="2021-01" db="EMBL/GenBank/DDBJ databases">
        <authorList>
            <person name="Schikora-Tamarit M.A."/>
        </authorList>
    </citation>
    <scope>NUCLEOTIDE SEQUENCE</scope>
    <source>
        <strain evidence="1">CBS6075</strain>
    </source>
</reference>
<dbReference type="Proteomes" id="UP000769157">
    <property type="component" value="Unassembled WGS sequence"/>
</dbReference>
<keyword evidence="2" id="KW-1185">Reference proteome</keyword>
<accession>A0A9P8NUY8</accession>
<sequence>MFEVACDWNFGFPDSSSTIPASGFFASLVSVSGTSASIKTISVSSATDTSVWGQNNRRIHVNSISSSAKETSSGAPISCAKKPERTVSSHFMLMEGSTVVSDRMELVMVLTASVWVLKLRAAALRAATAAAALGLFAMEAFLGIRGVAAAAVKWTVFGFLAPKRLIDLDRLPIEDGTFSLTRSGMDPSDLALGGRLAKPASSYAEIRDAVTGATAYGTAKLAILRSNDESKNGIFLSPKSWELACDETAA</sequence>
<protein>
    <submittedName>
        <fullName evidence="1">Uncharacterized protein</fullName>
    </submittedName>
</protein>
<dbReference type="AlphaFoldDB" id="A0A9P8NUY8"/>
<dbReference type="GeneID" id="70239291"/>
<dbReference type="RefSeq" id="XP_046057833.1">
    <property type="nucleotide sequence ID" value="XM_046208711.1"/>
</dbReference>
<gene>
    <name evidence="1" type="ORF">OGAPHI_007327</name>
</gene>
<proteinExistence type="predicted"/>
<name>A0A9P8NUY8_9ASCO</name>
<organism evidence="1 2">
    <name type="scientific">Ogataea philodendri</name>
    <dbReference type="NCBI Taxonomy" id="1378263"/>
    <lineage>
        <taxon>Eukaryota</taxon>
        <taxon>Fungi</taxon>
        <taxon>Dikarya</taxon>
        <taxon>Ascomycota</taxon>
        <taxon>Saccharomycotina</taxon>
        <taxon>Pichiomycetes</taxon>
        <taxon>Pichiales</taxon>
        <taxon>Pichiaceae</taxon>
        <taxon>Ogataea</taxon>
    </lineage>
</organism>
<dbReference type="EMBL" id="JAEUBE010000511">
    <property type="protein sequence ID" value="KAH3660122.1"/>
    <property type="molecule type" value="Genomic_DNA"/>
</dbReference>
<reference evidence="1" key="1">
    <citation type="journal article" date="2021" name="Open Biol.">
        <title>Shared evolutionary footprints suggest mitochondrial oxidative damage underlies multiple complex I losses in fungi.</title>
        <authorList>
            <person name="Schikora-Tamarit M.A."/>
            <person name="Marcet-Houben M."/>
            <person name="Nosek J."/>
            <person name="Gabaldon T."/>
        </authorList>
    </citation>
    <scope>NUCLEOTIDE SEQUENCE</scope>
    <source>
        <strain evidence="1">CBS6075</strain>
    </source>
</reference>
<comment type="caution">
    <text evidence="1">The sequence shown here is derived from an EMBL/GenBank/DDBJ whole genome shotgun (WGS) entry which is preliminary data.</text>
</comment>